<feature type="transmembrane region" description="Helical" evidence="1">
    <location>
        <begin position="222"/>
        <end position="244"/>
    </location>
</feature>
<evidence type="ECO:0000313" key="2">
    <source>
        <dbReference type="EMBL" id="KKU01088.1"/>
    </source>
</evidence>
<keyword evidence="1" id="KW-0812">Transmembrane</keyword>
<sequence length="279" mass="31806">MDLARAVSATISYANYFNFPLFPKEIHHWLIHSRPVSKNVLKPYLTEKMSVVNRRYRLQTNKFAKQKILHAQKLIGLLKHFPGLRLIALTGSVAARNAKKDDDIDLFFITTPHALWLVRPLVICILTIFFRRRHPLEDPAHAPNAFCPNFWLDTLSLTIDDSKQSLFTAHEVLQIIPLLDRGDTYQSFLKANAWTKKYLANAYLASISISSVGANHDSPATIPVSLLLAPLNLIFFLFQFLYMLPKKTTETVNLHVAHLHTTDYSSQLDAYLIRDPSGN</sequence>
<keyword evidence="1" id="KW-0472">Membrane</keyword>
<dbReference type="AlphaFoldDB" id="A0A837IQA7"/>
<organism evidence="2 3">
    <name type="scientific">Candidatus Collierbacteria bacterium GW2011_GWB2_45_17</name>
    <dbReference type="NCBI Taxonomy" id="1618388"/>
    <lineage>
        <taxon>Bacteria</taxon>
        <taxon>Candidatus Collieribacteriota</taxon>
    </lineage>
</organism>
<evidence type="ECO:0000256" key="1">
    <source>
        <dbReference type="SAM" id="Phobius"/>
    </source>
</evidence>
<evidence type="ECO:0000313" key="3">
    <source>
        <dbReference type="Proteomes" id="UP000034078"/>
    </source>
</evidence>
<proteinExistence type="predicted"/>
<evidence type="ECO:0008006" key="4">
    <source>
        <dbReference type="Google" id="ProtNLM"/>
    </source>
</evidence>
<dbReference type="InterPro" id="IPR043519">
    <property type="entry name" value="NT_sf"/>
</dbReference>
<dbReference type="EMBL" id="LCKO01000002">
    <property type="protein sequence ID" value="KKU01088.1"/>
    <property type="molecule type" value="Genomic_DNA"/>
</dbReference>
<dbReference type="CDD" id="cd05403">
    <property type="entry name" value="NT_KNTase_like"/>
    <property type="match status" value="1"/>
</dbReference>
<feature type="transmembrane region" description="Helical" evidence="1">
    <location>
        <begin position="106"/>
        <end position="130"/>
    </location>
</feature>
<protein>
    <recommendedName>
        <fullName evidence="4">Polymerase nucleotidyl transferase domain-containing protein</fullName>
    </recommendedName>
</protein>
<dbReference type="Proteomes" id="UP000034078">
    <property type="component" value="Unassembled WGS sequence"/>
</dbReference>
<dbReference type="SUPFAM" id="SSF81301">
    <property type="entry name" value="Nucleotidyltransferase"/>
    <property type="match status" value="1"/>
</dbReference>
<gene>
    <name evidence="2" type="ORF">UX01_C0002G0054</name>
</gene>
<comment type="caution">
    <text evidence="2">The sequence shown here is derived from an EMBL/GenBank/DDBJ whole genome shotgun (WGS) entry which is preliminary data.</text>
</comment>
<accession>A0A837IQA7</accession>
<keyword evidence="1" id="KW-1133">Transmembrane helix</keyword>
<reference evidence="2 3" key="1">
    <citation type="journal article" date="2015" name="Nature">
        <title>rRNA introns, odd ribosomes, and small enigmatic genomes across a large radiation of phyla.</title>
        <authorList>
            <person name="Brown C.T."/>
            <person name="Hug L.A."/>
            <person name="Thomas B.C."/>
            <person name="Sharon I."/>
            <person name="Castelle C.J."/>
            <person name="Singh A."/>
            <person name="Wilkins M.J."/>
            <person name="Williams K.H."/>
            <person name="Banfield J.F."/>
        </authorList>
    </citation>
    <scope>NUCLEOTIDE SEQUENCE [LARGE SCALE GENOMIC DNA]</scope>
</reference>
<name>A0A837IQA7_9BACT</name>